<gene>
    <name evidence="3" type="ORF">PLANPX_4435</name>
</gene>
<evidence type="ECO:0000259" key="2">
    <source>
        <dbReference type="Pfam" id="PF07589"/>
    </source>
</evidence>
<dbReference type="KEGG" id="lpav:PLANPX_4435"/>
<keyword evidence="1" id="KW-0732">Signal</keyword>
<reference evidence="4" key="1">
    <citation type="submission" date="2019-10" db="EMBL/GenBank/DDBJ databases">
        <title>Lacipirellula parvula gen. nov., sp. nov., representing a lineage of planctomycetes widespread in freshwater anoxic habitats, and description of the family Lacipirellulaceae.</title>
        <authorList>
            <person name="Dedysh S.N."/>
            <person name="Kulichevskaya I.S."/>
            <person name="Beletsky A.V."/>
            <person name="Rakitin A.L."/>
            <person name="Mardanov A.V."/>
            <person name="Ivanova A.A."/>
            <person name="Saltykova V.X."/>
            <person name="Rijpstra W.I.C."/>
            <person name="Sinninghe Damste J.S."/>
            <person name="Ravin N.V."/>
        </authorList>
    </citation>
    <scope>NUCLEOTIDE SEQUENCE [LARGE SCALE GENOMIC DNA]</scope>
    <source>
        <strain evidence="4">PX69</strain>
    </source>
</reference>
<feature type="domain" description="Ice-binding protein C-terminal" evidence="2">
    <location>
        <begin position="309"/>
        <end position="331"/>
    </location>
</feature>
<dbReference type="AlphaFoldDB" id="A0A5K7XKK1"/>
<dbReference type="RefSeq" id="WP_152100322.1">
    <property type="nucleotide sequence ID" value="NZ_AP021861.1"/>
</dbReference>
<dbReference type="Pfam" id="PF07589">
    <property type="entry name" value="PEP-CTERM"/>
    <property type="match status" value="1"/>
</dbReference>
<accession>A0A5K7XKK1</accession>
<keyword evidence="4" id="KW-1185">Reference proteome</keyword>
<evidence type="ECO:0000313" key="4">
    <source>
        <dbReference type="Proteomes" id="UP000326837"/>
    </source>
</evidence>
<name>A0A5K7XKK1_9BACT</name>
<feature type="signal peptide" evidence="1">
    <location>
        <begin position="1"/>
        <end position="22"/>
    </location>
</feature>
<dbReference type="InterPro" id="IPR013424">
    <property type="entry name" value="Ice-binding_C"/>
</dbReference>
<evidence type="ECO:0000313" key="3">
    <source>
        <dbReference type="EMBL" id="BBO34823.1"/>
    </source>
</evidence>
<dbReference type="NCBIfam" id="TIGR02595">
    <property type="entry name" value="PEP_CTERM"/>
    <property type="match status" value="1"/>
</dbReference>
<proteinExistence type="predicted"/>
<feature type="chain" id="PRO_5024926899" description="Ice-binding protein C-terminal domain-containing protein" evidence="1">
    <location>
        <begin position="23"/>
        <end position="333"/>
    </location>
</feature>
<protein>
    <recommendedName>
        <fullName evidence="2">Ice-binding protein C-terminal domain-containing protein</fullName>
    </recommendedName>
</protein>
<organism evidence="3 4">
    <name type="scientific">Lacipirellula parvula</name>
    <dbReference type="NCBI Taxonomy" id="2650471"/>
    <lineage>
        <taxon>Bacteria</taxon>
        <taxon>Pseudomonadati</taxon>
        <taxon>Planctomycetota</taxon>
        <taxon>Planctomycetia</taxon>
        <taxon>Pirellulales</taxon>
        <taxon>Lacipirellulaceae</taxon>
        <taxon>Lacipirellula</taxon>
    </lineage>
</organism>
<dbReference type="EMBL" id="AP021861">
    <property type="protein sequence ID" value="BBO34823.1"/>
    <property type="molecule type" value="Genomic_DNA"/>
</dbReference>
<evidence type="ECO:0000256" key="1">
    <source>
        <dbReference type="SAM" id="SignalP"/>
    </source>
</evidence>
<sequence>MTLRNLALAGALCALAGASAQAATLYSENFDVNVTPNWTVNSNGAGTNAANFFYDYSAMGIPSAPNSGGSTVGMKLQANISGTGPASGIIPGISASPTGQSFSGDYKLQFDWWQNWIGGTTGGIGNTAGGSGSTQLSTYGIMSSGTVSNYAGAADSVFFGATGDGASAADFRAYSPAKTTGYIVGDAAATYAAASTNSSAALYQTLFPAGATVPAAQNTAFPTTQFGTSVAGAAGFRWHNVVIEKVGAIVTWTIDGTLVATVNTTGITTGGNNILFGMADTSLGAGTPAATFAAVDFTLIDNVRVTNNVPEPASLALVGLAGLGLAAARRRRA</sequence>
<dbReference type="Proteomes" id="UP000326837">
    <property type="component" value="Chromosome"/>
</dbReference>